<keyword evidence="3" id="KW-1003">Cell membrane</keyword>
<dbReference type="eggNOG" id="COG3781">
    <property type="taxonomic scope" value="Bacteria"/>
</dbReference>
<evidence type="ECO:0000256" key="4">
    <source>
        <dbReference type="ARBA" id="ARBA00022692"/>
    </source>
</evidence>
<evidence type="ECO:0000256" key="3">
    <source>
        <dbReference type="ARBA" id="ARBA00022475"/>
    </source>
</evidence>
<dbReference type="KEGG" id="aace:A0U92_07935"/>
<evidence type="ECO:0000256" key="1">
    <source>
        <dbReference type="ARBA" id="ARBA00004651"/>
    </source>
</evidence>
<dbReference type="GO" id="GO:0005254">
    <property type="term" value="F:chloride channel activity"/>
    <property type="evidence" value="ECO:0007669"/>
    <property type="project" value="InterPro"/>
</dbReference>
<sequence length="291" mass="31502">MIVNKRIGLMVLMRESIGTLLILAAWDFIVVILYQLFHQEWMEIPSLPLSLIGSALALFMSVRNNTAYARWWEGRTLWGAVTNNSRSFGRQVCSILGGRKDLVRAMAAYPHALRTALGEVDGTKDVERLLAPEMAARIKGWKNQPNGILVQLGVGVTEEATKLGIDGALHGQIDRILSDLANAQGGLERIQKTPLPIQYSGLPRALANIFCIVLPLSAVQTLGWITPLGSSLVGLLFVVLDKTGADLQEPFINTPHALPMAAMATTIETDLLQSIGEAAPPPVVISNGVQP</sequence>
<dbReference type="RefSeq" id="WP_077812756.1">
    <property type="nucleotide sequence ID" value="NZ_CP014692.1"/>
</dbReference>
<keyword evidence="5 9" id="KW-1133">Transmembrane helix</keyword>
<organism evidence="10 11">
    <name type="scientific">Acetobacter aceti</name>
    <dbReference type="NCBI Taxonomy" id="435"/>
    <lineage>
        <taxon>Bacteria</taxon>
        <taxon>Pseudomonadati</taxon>
        <taxon>Pseudomonadota</taxon>
        <taxon>Alphaproteobacteria</taxon>
        <taxon>Acetobacterales</taxon>
        <taxon>Acetobacteraceae</taxon>
        <taxon>Acetobacter</taxon>
        <taxon>Acetobacter subgen. Acetobacter</taxon>
    </lineage>
</organism>
<feature type="transmembrane region" description="Helical" evidence="9">
    <location>
        <begin position="44"/>
        <end position="62"/>
    </location>
</feature>
<dbReference type="PANTHER" id="PTHR33281">
    <property type="entry name" value="UPF0187 PROTEIN YNEE"/>
    <property type="match status" value="1"/>
</dbReference>
<dbReference type="EMBL" id="CP014692">
    <property type="protein sequence ID" value="AQS84717.1"/>
    <property type="molecule type" value="Genomic_DNA"/>
</dbReference>
<evidence type="ECO:0000313" key="11">
    <source>
        <dbReference type="Proteomes" id="UP000188937"/>
    </source>
</evidence>
<evidence type="ECO:0000256" key="5">
    <source>
        <dbReference type="ARBA" id="ARBA00022989"/>
    </source>
</evidence>
<gene>
    <name evidence="10" type="ORF">A0U92_07935</name>
</gene>
<evidence type="ECO:0000256" key="9">
    <source>
        <dbReference type="SAM" id="Phobius"/>
    </source>
</evidence>
<evidence type="ECO:0000256" key="7">
    <source>
        <dbReference type="ARBA" id="ARBA00023136"/>
    </source>
</evidence>
<dbReference type="Pfam" id="PF25539">
    <property type="entry name" value="Bestrophin_2"/>
    <property type="match status" value="1"/>
</dbReference>
<feature type="transmembrane region" description="Helical" evidence="9">
    <location>
        <begin position="20"/>
        <end position="38"/>
    </location>
</feature>
<accession>A0A1U9KG64</accession>
<evidence type="ECO:0000256" key="6">
    <source>
        <dbReference type="ARBA" id="ARBA00023065"/>
    </source>
</evidence>
<proteinExistence type="inferred from homology"/>
<name>A0A1U9KG64_ACEAC</name>
<dbReference type="OrthoDB" id="445589at2"/>
<keyword evidence="6" id="KW-0406">Ion transport</keyword>
<keyword evidence="4 9" id="KW-0812">Transmembrane</keyword>
<reference evidence="10 11" key="1">
    <citation type="submission" date="2016-03" db="EMBL/GenBank/DDBJ databases">
        <title>Acetic acid bacteria sequencing.</title>
        <authorList>
            <person name="Brandt J."/>
            <person name="Jakob F."/>
            <person name="Vogel R.F."/>
        </authorList>
    </citation>
    <scope>NUCLEOTIDE SEQUENCE [LARGE SCALE GENOMIC DNA]</scope>
    <source>
        <strain evidence="10 11">TMW2.1153</strain>
    </source>
</reference>
<dbReference type="InterPro" id="IPR044669">
    <property type="entry name" value="YneE/VCCN1/2-like"/>
</dbReference>
<comment type="subcellular location">
    <subcellularLocation>
        <location evidence="1">Cell membrane</location>
        <topology evidence="1">Multi-pass membrane protein</topology>
    </subcellularLocation>
</comment>
<keyword evidence="7 9" id="KW-0472">Membrane</keyword>
<protein>
    <submittedName>
        <fullName evidence="10">Uncharacterized protein</fullName>
    </submittedName>
</protein>
<keyword evidence="2" id="KW-0813">Transport</keyword>
<evidence type="ECO:0000256" key="2">
    <source>
        <dbReference type="ARBA" id="ARBA00022448"/>
    </source>
</evidence>
<keyword evidence="11" id="KW-1185">Reference proteome</keyword>
<dbReference type="AlphaFoldDB" id="A0A1U9KG64"/>
<evidence type="ECO:0000256" key="8">
    <source>
        <dbReference type="ARBA" id="ARBA00034708"/>
    </source>
</evidence>
<dbReference type="Proteomes" id="UP000188937">
    <property type="component" value="Chromosome"/>
</dbReference>
<dbReference type="GO" id="GO:0005886">
    <property type="term" value="C:plasma membrane"/>
    <property type="evidence" value="ECO:0007669"/>
    <property type="project" value="UniProtKB-SubCell"/>
</dbReference>
<comment type="similarity">
    <text evidence="8">Belongs to the anion channel-forming bestrophin (TC 1.A.46) family.</text>
</comment>
<dbReference type="PANTHER" id="PTHR33281:SF19">
    <property type="entry name" value="VOLTAGE-DEPENDENT ANION CHANNEL-FORMING PROTEIN YNEE"/>
    <property type="match status" value="1"/>
</dbReference>
<evidence type="ECO:0000313" key="10">
    <source>
        <dbReference type="EMBL" id="AQS84717.1"/>
    </source>
</evidence>